<sequence>MVKPDKLPQSSTLASHVHQSDFCDALTFMVSEDGMSPSDVYVAIFGQLPPFVQQLMSLRNQIVEPFGFKVQEIQSLPSAELLKTSKGEGLHQVEHLDDQEIICSSAEKHMQVWLSVVKRSERQFTLSTMVATHSAIGKAYLNVVIPFHKVVAMASVRAMLKNVQLKKEPSN</sequence>
<reference evidence="1" key="1">
    <citation type="submission" date="2022-07" db="EMBL/GenBank/DDBJ databases">
        <title>Complete genome of Vibrio japonicus strain JCM 31412T and phylogenomic assessment of the Nereis clade of the genus Vibrio.</title>
        <authorList>
            <person name="Shlafstein M.D."/>
            <person name="Emsley S.A."/>
            <person name="Ushijima B."/>
            <person name="Videau P."/>
            <person name="Saw J.H."/>
        </authorList>
    </citation>
    <scope>NUCLEOTIDE SEQUENCE</scope>
    <source>
        <strain evidence="1">JCM 31412</strain>
    </source>
</reference>
<name>A0ABY5LDF8_9VIBR</name>
<dbReference type="RefSeq" id="WP_257083852.1">
    <property type="nucleotide sequence ID" value="NZ_CP102096.1"/>
</dbReference>
<protein>
    <submittedName>
        <fullName evidence="1">DUF2867 domain-containing protein</fullName>
    </submittedName>
</protein>
<gene>
    <name evidence="1" type="ORF">NP165_10130</name>
</gene>
<dbReference type="EMBL" id="CP102096">
    <property type="protein sequence ID" value="UUM30062.1"/>
    <property type="molecule type" value="Genomic_DNA"/>
</dbReference>
<organism evidence="1 2">
    <name type="scientific">Vibrio japonicus</name>
    <dbReference type="NCBI Taxonomy" id="1824638"/>
    <lineage>
        <taxon>Bacteria</taxon>
        <taxon>Pseudomonadati</taxon>
        <taxon>Pseudomonadota</taxon>
        <taxon>Gammaproteobacteria</taxon>
        <taxon>Vibrionales</taxon>
        <taxon>Vibrionaceae</taxon>
        <taxon>Vibrio</taxon>
    </lineage>
</organism>
<keyword evidence="2" id="KW-1185">Reference proteome</keyword>
<dbReference type="Pfam" id="PF11066">
    <property type="entry name" value="DUF2867"/>
    <property type="match status" value="1"/>
</dbReference>
<dbReference type="InterPro" id="IPR021295">
    <property type="entry name" value="DUF2867"/>
</dbReference>
<dbReference type="Proteomes" id="UP001058602">
    <property type="component" value="Chromosome 1"/>
</dbReference>
<evidence type="ECO:0000313" key="2">
    <source>
        <dbReference type="Proteomes" id="UP001058602"/>
    </source>
</evidence>
<accession>A0ABY5LDF8</accession>
<evidence type="ECO:0000313" key="1">
    <source>
        <dbReference type="EMBL" id="UUM30062.1"/>
    </source>
</evidence>
<proteinExistence type="predicted"/>